<name>A0A1Y2FNI6_PROLT</name>
<dbReference type="GeneID" id="63785370"/>
<accession>A0A1Y2FNI6</accession>
<dbReference type="Proteomes" id="UP000193685">
    <property type="component" value="Unassembled WGS sequence"/>
</dbReference>
<sequence>MKAKAKLLPKQAQGRSASLHIMSLWSSLGCFYCFSTCTAGMQEMPGRARSERKQESKGRKYGPGAIRWEVRH</sequence>
<dbReference type="PROSITE" id="PS51257">
    <property type="entry name" value="PROKAR_LIPOPROTEIN"/>
    <property type="match status" value="1"/>
</dbReference>
<comment type="caution">
    <text evidence="2">The sequence shown here is derived from an EMBL/GenBank/DDBJ whole genome shotgun (WGS) entry which is preliminary data.</text>
</comment>
<keyword evidence="3" id="KW-1185">Reference proteome</keyword>
<proteinExistence type="predicted"/>
<evidence type="ECO:0000313" key="3">
    <source>
        <dbReference type="Proteomes" id="UP000193685"/>
    </source>
</evidence>
<dbReference type="RefSeq" id="XP_040727052.1">
    <property type="nucleotide sequence ID" value="XM_040868771.1"/>
</dbReference>
<evidence type="ECO:0000313" key="2">
    <source>
        <dbReference type="EMBL" id="ORY85570.1"/>
    </source>
</evidence>
<feature type="region of interest" description="Disordered" evidence="1">
    <location>
        <begin position="44"/>
        <end position="72"/>
    </location>
</feature>
<organism evidence="2 3">
    <name type="scientific">Protomyces lactucae-debilis</name>
    <dbReference type="NCBI Taxonomy" id="2754530"/>
    <lineage>
        <taxon>Eukaryota</taxon>
        <taxon>Fungi</taxon>
        <taxon>Dikarya</taxon>
        <taxon>Ascomycota</taxon>
        <taxon>Taphrinomycotina</taxon>
        <taxon>Taphrinomycetes</taxon>
        <taxon>Taphrinales</taxon>
        <taxon>Protomycetaceae</taxon>
        <taxon>Protomyces</taxon>
    </lineage>
</organism>
<protein>
    <submittedName>
        <fullName evidence="2">Uncharacterized protein</fullName>
    </submittedName>
</protein>
<gene>
    <name evidence="2" type="ORF">BCR37DRAFT_377249</name>
</gene>
<reference evidence="2 3" key="1">
    <citation type="submission" date="2016-07" db="EMBL/GenBank/DDBJ databases">
        <title>Pervasive Adenine N6-methylation of Active Genes in Fungi.</title>
        <authorList>
            <consortium name="DOE Joint Genome Institute"/>
            <person name="Mondo S.J."/>
            <person name="Dannebaum R.O."/>
            <person name="Kuo R.C."/>
            <person name="Labutti K."/>
            <person name="Haridas S."/>
            <person name="Kuo A."/>
            <person name="Salamov A."/>
            <person name="Ahrendt S.R."/>
            <person name="Lipzen A."/>
            <person name="Sullivan W."/>
            <person name="Andreopoulos W.B."/>
            <person name="Clum A."/>
            <person name="Lindquist E."/>
            <person name="Daum C."/>
            <person name="Ramamoorthy G.K."/>
            <person name="Gryganskyi A."/>
            <person name="Culley D."/>
            <person name="Magnuson J.K."/>
            <person name="James T.Y."/>
            <person name="O'Malley M.A."/>
            <person name="Stajich J.E."/>
            <person name="Spatafora J.W."/>
            <person name="Visel A."/>
            <person name="Grigoriev I.V."/>
        </authorList>
    </citation>
    <scope>NUCLEOTIDE SEQUENCE [LARGE SCALE GENOMIC DNA]</scope>
    <source>
        <strain evidence="2 3">12-1054</strain>
    </source>
</reference>
<dbReference type="AlphaFoldDB" id="A0A1Y2FNI6"/>
<evidence type="ECO:0000256" key="1">
    <source>
        <dbReference type="SAM" id="MobiDB-lite"/>
    </source>
</evidence>
<dbReference type="EMBL" id="MCFI01000004">
    <property type="protein sequence ID" value="ORY85570.1"/>
    <property type="molecule type" value="Genomic_DNA"/>
</dbReference>
<feature type="compositionally biased region" description="Basic and acidic residues" evidence="1">
    <location>
        <begin position="46"/>
        <end position="58"/>
    </location>
</feature>